<sequence length="123" mass="14247">MIAKVIDVNEILEQALLYDFYGELLTDHQKDIYEQFVLEDLSLSEIAQDAGISRQGVHDLVKRCQKILEGYEAKLHLVEKFLSIKEKVHEIDGALDSYEKQGLEPEEMVERIRKISDTIIEEL</sequence>
<dbReference type="InterPro" id="IPR007394">
    <property type="entry name" value="UPF0122"/>
</dbReference>
<keyword evidence="3" id="KW-1185">Reference proteome</keyword>
<dbReference type="PANTHER" id="PTHR40083:SF1">
    <property type="entry name" value="UPF0122 PROTEIN YLXM"/>
    <property type="match status" value="1"/>
</dbReference>
<protein>
    <recommendedName>
        <fullName evidence="1">UPF0122 protein HGO97_010655</fullName>
    </recommendedName>
</protein>
<dbReference type="GO" id="GO:0003677">
    <property type="term" value="F:DNA binding"/>
    <property type="evidence" value="ECO:0007669"/>
    <property type="project" value="UniProtKB-KW"/>
</dbReference>
<dbReference type="NCBIfam" id="NF045758">
    <property type="entry name" value="YlxM"/>
    <property type="match status" value="1"/>
</dbReference>
<evidence type="ECO:0000313" key="3">
    <source>
        <dbReference type="Proteomes" id="UP000723714"/>
    </source>
</evidence>
<dbReference type="RefSeq" id="WP_216241395.1">
    <property type="nucleotide sequence ID" value="NZ_JABACJ020000008.1"/>
</dbReference>
<dbReference type="Pfam" id="PF04297">
    <property type="entry name" value="UPF0122"/>
    <property type="match status" value="1"/>
</dbReference>
<keyword evidence="2" id="KW-0238">DNA-binding</keyword>
<dbReference type="Proteomes" id="UP000723714">
    <property type="component" value="Unassembled WGS sequence"/>
</dbReference>
<evidence type="ECO:0000256" key="1">
    <source>
        <dbReference type="HAMAP-Rule" id="MF_00245"/>
    </source>
</evidence>
<comment type="similarity">
    <text evidence="1">Belongs to the UPF0122 family.</text>
</comment>
<proteinExistence type="inferred from homology"/>
<dbReference type="HAMAP" id="MF_00245">
    <property type="entry name" value="UPF0122"/>
    <property type="match status" value="1"/>
</dbReference>
<gene>
    <name evidence="2" type="ORF">HGO97_010655</name>
</gene>
<dbReference type="InterPro" id="IPR054831">
    <property type="entry name" value="UPF0122_fam_protein"/>
</dbReference>
<comment type="function">
    <text evidence="1">Might take part in the signal recognition particle (SRP) pathway. This is inferred from the conservation of its genetic proximity to ftsY/ffh. May be a regulatory protein.</text>
</comment>
<evidence type="ECO:0000313" key="2">
    <source>
        <dbReference type="EMBL" id="MBU3876273.1"/>
    </source>
</evidence>
<dbReference type="EMBL" id="JABACJ020000008">
    <property type="protein sequence ID" value="MBU3876273.1"/>
    <property type="molecule type" value="Genomic_DNA"/>
</dbReference>
<comment type="caution">
    <text evidence="2">The sequence shown here is derived from an EMBL/GenBank/DDBJ whole genome shotgun (WGS) entry which is preliminary data.</text>
</comment>
<reference evidence="2 3" key="1">
    <citation type="submission" date="2021-06" db="EMBL/GenBank/DDBJ databases">
        <title>Faecalicatena sp. nov. isolated from porcine feces.</title>
        <authorList>
            <person name="Oh B.S."/>
            <person name="Lee J.H."/>
        </authorList>
    </citation>
    <scope>NUCLEOTIDE SEQUENCE [LARGE SCALE GENOMIC DNA]</scope>
    <source>
        <strain evidence="2 3">AGMB00832</strain>
    </source>
</reference>
<dbReference type="PANTHER" id="PTHR40083">
    <property type="entry name" value="UPF0122 PROTEIN CBO2450/CLC_2298"/>
    <property type="match status" value="1"/>
</dbReference>
<accession>A0ABS6D3W5</accession>
<name>A0ABS6D3W5_9FIRM</name>
<organism evidence="2 3">
    <name type="scientific">Faecalicatena faecalis</name>
    <dbReference type="NCBI Taxonomy" id="2726362"/>
    <lineage>
        <taxon>Bacteria</taxon>
        <taxon>Bacillati</taxon>
        <taxon>Bacillota</taxon>
        <taxon>Clostridia</taxon>
        <taxon>Lachnospirales</taxon>
        <taxon>Lachnospiraceae</taxon>
        <taxon>Faecalicatena</taxon>
    </lineage>
</organism>